<gene>
    <name evidence="1" type="ORF">PGCG_00347</name>
</gene>
<keyword evidence="2" id="KW-1185">Reference proteome</keyword>
<accession>A0AC59EXH6</accession>
<name>A0AC59EXH6_9VIRU</name>
<dbReference type="EMBL" id="KC662249">
    <property type="protein sequence ID" value="AGM15658.1"/>
    <property type="molecule type" value="Genomic_DNA"/>
</dbReference>
<dbReference type="Proteomes" id="UP000204225">
    <property type="component" value="Segment"/>
</dbReference>
<organism evidence="1 2">
    <name type="scientific">Phaeocystis globosa virus PgV-16T</name>
    <dbReference type="NCBI Taxonomy" id="3071227"/>
    <lineage>
        <taxon>Viruses</taxon>
        <taxon>Varidnaviria</taxon>
        <taxon>Bamfordvirae</taxon>
        <taxon>Nucleocytoviricota</taxon>
        <taxon>Megaviricetes</taxon>
        <taxon>Imitervirales</taxon>
        <taxon>Mesomimiviridae</taxon>
        <taxon>Tethysvirus</taxon>
        <taxon>Tethysvirus hollandense</taxon>
    </lineage>
</organism>
<protein>
    <submittedName>
        <fullName evidence="1">Uncharacterized protein</fullName>
    </submittedName>
</protein>
<sequence length="164" mass="18649">MTFADKMRVAATEKQIENEKTALEAKEAKKAEWEATKAERAVKKAEREANDVIKAEKIRDELFVAATTKYHDTIKRGINNAASKGLTVRRINFDRDHFKANCNGGGYPSAVLTDWLAEMCNPDSKYLPIAEETTDLWNEGDKMHFEGVKCDVWNNKAFTVVFTW</sequence>
<evidence type="ECO:0000313" key="1">
    <source>
        <dbReference type="EMBL" id="AGM15658.1"/>
    </source>
</evidence>
<proteinExistence type="predicted"/>
<evidence type="ECO:0000313" key="2">
    <source>
        <dbReference type="Proteomes" id="UP000204225"/>
    </source>
</evidence>
<reference evidence="1 2" key="1">
    <citation type="journal article" date="2013" name="Proc. Natl. Acad. Sci. U.S.A.">
        <title>Genome of Phaeocystis globosa virus PgV-16T highlights the common ancestry of the largest known DNA viruses infecting eukaryotes.</title>
        <authorList>
            <person name="Santini S."/>
            <person name="Jeudy S."/>
            <person name="Bartoli J."/>
            <person name="Poirot O."/>
            <person name="Lescot M."/>
            <person name="Abergel C."/>
            <person name="Barbe V."/>
            <person name="Wommack K.E."/>
            <person name="Noordeloos A.A."/>
            <person name="Brussaard C.P."/>
            <person name="Claverie J.M."/>
        </authorList>
    </citation>
    <scope>NUCLEOTIDE SEQUENCE [LARGE SCALE GENOMIC DNA]</scope>
    <source>
        <strain evidence="1 2">16T</strain>
    </source>
</reference>